<name>A0A839E2K6_9PSEU</name>
<dbReference type="PANTHER" id="PTHR47829:SF1">
    <property type="entry name" value="HAD FAMILY PHOSPHATASE"/>
    <property type="match status" value="1"/>
</dbReference>
<dbReference type="Gene3D" id="1.10.150.240">
    <property type="entry name" value="Putative phosphatase, domain 2"/>
    <property type="match status" value="1"/>
</dbReference>
<dbReference type="Proteomes" id="UP000569329">
    <property type="component" value="Unassembled WGS sequence"/>
</dbReference>
<reference evidence="1 2" key="1">
    <citation type="submission" date="2020-07" db="EMBL/GenBank/DDBJ databases">
        <title>Sequencing the genomes of 1000 actinobacteria strains.</title>
        <authorList>
            <person name="Klenk H.-P."/>
        </authorList>
    </citation>
    <scope>NUCLEOTIDE SEQUENCE [LARGE SCALE GENOMIC DNA]</scope>
    <source>
        <strain evidence="1 2">DSM 45975</strain>
    </source>
</reference>
<dbReference type="InterPro" id="IPR006439">
    <property type="entry name" value="HAD-SF_hydro_IA"/>
</dbReference>
<keyword evidence="2" id="KW-1185">Reference proteome</keyword>
<dbReference type="GO" id="GO:0016787">
    <property type="term" value="F:hydrolase activity"/>
    <property type="evidence" value="ECO:0007669"/>
    <property type="project" value="UniProtKB-KW"/>
</dbReference>
<dbReference type="Gene3D" id="3.40.50.1000">
    <property type="entry name" value="HAD superfamily/HAD-like"/>
    <property type="match status" value="1"/>
</dbReference>
<dbReference type="AlphaFoldDB" id="A0A839E2K6"/>
<dbReference type="InterPro" id="IPR023214">
    <property type="entry name" value="HAD_sf"/>
</dbReference>
<evidence type="ECO:0000313" key="1">
    <source>
        <dbReference type="EMBL" id="MBA8825975.1"/>
    </source>
</evidence>
<dbReference type="SFLD" id="SFLDS00003">
    <property type="entry name" value="Haloacid_Dehalogenase"/>
    <property type="match status" value="1"/>
</dbReference>
<dbReference type="InterPro" id="IPR052898">
    <property type="entry name" value="ACAD10-like"/>
</dbReference>
<dbReference type="NCBIfam" id="TIGR01509">
    <property type="entry name" value="HAD-SF-IA-v3"/>
    <property type="match status" value="1"/>
</dbReference>
<accession>A0A839E2K6</accession>
<dbReference type="PANTHER" id="PTHR47829">
    <property type="entry name" value="HYDROLASE, PUTATIVE (AFU_ORTHOLOGUE AFUA_1G12880)-RELATED"/>
    <property type="match status" value="1"/>
</dbReference>
<sequence length="221" mass="24872">MGGHDARIDAVIFDYGGVLTTPGRTAIAAWTRAEHIRPETFSAALKEWLSRDAIPGNPLHRLETGDMPVEQFDRVLAARLRTEDDHPVDPRGLLGRLFSFMEDHPAMTRLVKDVREAGLRTALLSNSWGNNYPWDKLDELFDMTVISSRVGLRKPDPEIYRLVLERLGLPAERTVFVDDGKPNTEAAERLGMRTVLHDNAEKTRAQLAELLPGLEVDREDP</sequence>
<dbReference type="Pfam" id="PF00702">
    <property type="entry name" value="Hydrolase"/>
    <property type="match status" value="1"/>
</dbReference>
<comment type="caution">
    <text evidence="1">The sequence shown here is derived from an EMBL/GenBank/DDBJ whole genome shotgun (WGS) entry which is preliminary data.</text>
</comment>
<protein>
    <submittedName>
        <fullName evidence="1">Putative hydrolase of the HAD superfamily</fullName>
    </submittedName>
</protein>
<dbReference type="CDD" id="cd02603">
    <property type="entry name" value="HAD_sEH-N_like"/>
    <property type="match status" value="1"/>
</dbReference>
<keyword evidence="1" id="KW-0378">Hydrolase</keyword>
<evidence type="ECO:0000313" key="2">
    <source>
        <dbReference type="Proteomes" id="UP000569329"/>
    </source>
</evidence>
<proteinExistence type="predicted"/>
<dbReference type="EMBL" id="JACGWZ010000004">
    <property type="protein sequence ID" value="MBA8825975.1"/>
    <property type="molecule type" value="Genomic_DNA"/>
</dbReference>
<dbReference type="SFLD" id="SFLDG01129">
    <property type="entry name" value="C1.5:_HAD__Beta-PGM__Phosphata"/>
    <property type="match status" value="1"/>
</dbReference>
<dbReference type="RefSeq" id="WP_182545208.1">
    <property type="nucleotide sequence ID" value="NZ_JACGWZ010000004.1"/>
</dbReference>
<dbReference type="NCBIfam" id="TIGR01549">
    <property type="entry name" value="HAD-SF-IA-v1"/>
    <property type="match status" value="1"/>
</dbReference>
<dbReference type="SUPFAM" id="SSF56784">
    <property type="entry name" value="HAD-like"/>
    <property type="match status" value="1"/>
</dbReference>
<organism evidence="1 2">
    <name type="scientific">Halosaccharopolyspora lacisalsi</name>
    <dbReference type="NCBI Taxonomy" id="1000566"/>
    <lineage>
        <taxon>Bacteria</taxon>
        <taxon>Bacillati</taxon>
        <taxon>Actinomycetota</taxon>
        <taxon>Actinomycetes</taxon>
        <taxon>Pseudonocardiales</taxon>
        <taxon>Pseudonocardiaceae</taxon>
        <taxon>Halosaccharopolyspora</taxon>
    </lineage>
</organism>
<dbReference type="InterPro" id="IPR036412">
    <property type="entry name" value="HAD-like_sf"/>
</dbReference>
<gene>
    <name evidence="1" type="ORF">FHX42_003341</name>
</gene>
<dbReference type="PRINTS" id="PR00413">
    <property type="entry name" value="HADHALOGNASE"/>
</dbReference>
<dbReference type="InterPro" id="IPR023198">
    <property type="entry name" value="PGP-like_dom2"/>
</dbReference>